<dbReference type="AlphaFoldDB" id="A8BIB6"/>
<dbReference type="RefSeq" id="XP_001706808.1">
    <property type="nucleotide sequence ID" value="XM_001706756.1"/>
</dbReference>
<dbReference type="Proteomes" id="UP000001548">
    <property type="component" value="Unassembled WGS sequence"/>
</dbReference>
<dbReference type="EMBL" id="AACB03000001">
    <property type="protein sequence ID" value="KAE8305665.1"/>
    <property type="molecule type" value="Genomic_DNA"/>
</dbReference>
<evidence type="ECO:0000313" key="1">
    <source>
        <dbReference type="EMBL" id="KAE8305665.1"/>
    </source>
</evidence>
<dbReference type="KEGG" id="gla:GL50803_009213"/>
<dbReference type="VEuPathDB" id="GiardiaDB:GL50803_9213"/>
<dbReference type="GeneID" id="5699703"/>
<sequence>MYKIAVLNGRLASSELSIMYSQLGGCACFPLQFNPPDLLCQYCRKPLVLLLQHISPGSTVTIHRVTYTFICNSVHCVDTGLALTVNIPYCWKEKVNSQTQTQTHIAPQQSLLEDVGNASADLLGALKGASLSVSAAPESSSATTSSATEQDGIPYLKICSSLPAFDLRSYPVEQEQVQLASGELERAKINNDHEDETDDEQIDGTPMEILQQLHPKAMVLYGYDMPPLLPSKDRQAVVDQIDPTKYVHECDIFPTVISALQLYKHGPSADDSAEFRMISVWGARSMEPGVHFGRVHVVPEEEIRNYLDSN</sequence>
<protein>
    <submittedName>
        <fullName evidence="1">Uncharacterized protein</fullName>
    </submittedName>
</protein>
<reference evidence="1 2" key="1">
    <citation type="journal article" date="2007" name="Science">
        <title>Genomic minimalism in the early diverging intestinal parasite Giardia lamblia.</title>
        <authorList>
            <person name="Morrison H.G."/>
            <person name="McArthur A.G."/>
            <person name="Gillin F.D."/>
            <person name="Aley S.B."/>
            <person name="Adam R.D."/>
            <person name="Olsen G.J."/>
            <person name="Best A.A."/>
            <person name="Cande W.Z."/>
            <person name="Chen F."/>
            <person name="Cipriano M.J."/>
            <person name="Davids B.J."/>
            <person name="Dawson S.C."/>
            <person name="Elmendorf H.G."/>
            <person name="Hehl A.B."/>
            <person name="Holder M.E."/>
            <person name="Huse S.M."/>
            <person name="Kim U.U."/>
            <person name="Lasek-Nesselquist E."/>
            <person name="Manning G."/>
            <person name="Nigam A."/>
            <person name="Nixon J.E."/>
            <person name="Palm D."/>
            <person name="Passamaneck N.E."/>
            <person name="Prabhu A."/>
            <person name="Reich C.I."/>
            <person name="Reiner D.S."/>
            <person name="Samuelson J."/>
            <person name="Svard S.G."/>
            <person name="Sogin M.L."/>
        </authorList>
    </citation>
    <scope>NUCLEOTIDE SEQUENCE [LARGE SCALE GENOMIC DNA]</scope>
    <source>
        <strain evidence="1 2">WB C6</strain>
    </source>
</reference>
<proteinExistence type="predicted"/>
<accession>A8BIB6</accession>
<keyword evidence="2" id="KW-1185">Reference proteome</keyword>
<dbReference type="PROSITE" id="PS51257">
    <property type="entry name" value="PROKAR_LIPOPROTEIN"/>
    <property type="match status" value="1"/>
</dbReference>
<name>A8BIB6_GIAIC</name>
<comment type="caution">
    <text evidence="1">The sequence shown here is derived from an EMBL/GenBank/DDBJ whole genome shotgun (WGS) entry which is preliminary data.</text>
</comment>
<dbReference type="OMA" id="SELSIMY"/>
<dbReference type="HOGENOM" id="CLU_898463_0_0_1"/>
<organism evidence="1 2">
    <name type="scientific">Giardia intestinalis (strain ATCC 50803 / WB clone C6)</name>
    <name type="common">Giardia lamblia</name>
    <dbReference type="NCBI Taxonomy" id="184922"/>
    <lineage>
        <taxon>Eukaryota</taxon>
        <taxon>Metamonada</taxon>
        <taxon>Diplomonadida</taxon>
        <taxon>Hexamitidae</taxon>
        <taxon>Giardiinae</taxon>
        <taxon>Giardia</taxon>
    </lineage>
</organism>
<gene>
    <name evidence="1" type="ORF">GL50803_009213</name>
</gene>
<evidence type="ECO:0000313" key="2">
    <source>
        <dbReference type="Proteomes" id="UP000001548"/>
    </source>
</evidence>